<dbReference type="Pfam" id="PF01263">
    <property type="entry name" value="Aldose_epim"/>
    <property type="match status" value="1"/>
</dbReference>
<dbReference type="InterPro" id="IPR008183">
    <property type="entry name" value="Aldose_1/G6P_1-epimerase"/>
</dbReference>
<dbReference type="OrthoDB" id="9795355at2"/>
<evidence type="ECO:0000313" key="2">
    <source>
        <dbReference type="Proteomes" id="UP000203229"/>
    </source>
</evidence>
<gene>
    <name evidence="1" type="primary">galM</name>
    <name evidence="1" type="ORF">SCORR_v1c08170</name>
</gene>
<reference evidence="1 2" key="1">
    <citation type="submission" date="2017-07" db="EMBL/GenBank/DDBJ databases">
        <title>Complete genome sequence of Spiroplasma corruscae EC-1 (DSM 19793).</title>
        <authorList>
            <person name="Tsai Y.-M."/>
            <person name="Lo W.-S."/>
            <person name="Kuo C.-H."/>
        </authorList>
    </citation>
    <scope>NUCLEOTIDE SEQUENCE [LARGE SCALE GENOMIC DNA]</scope>
    <source>
        <strain evidence="1 2">EC-1</strain>
    </source>
</reference>
<evidence type="ECO:0000313" key="1">
    <source>
        <dbReference type="EMBL" id="ASP28589.1"/>
    </source>
</evidence>
<dbReference type="GO" id="GO:0016853">
    <property type="term" value="F:isomerase activity"/>
    <property type="evidence" value="ECO:0007669"/>
    <property type="project" value="InterPro"/>
</dbReference>
<dbReference type="KEGG" id="scou:SCORR_v1c08170"/>
<accession>A0A222EPX3</accession>
<dbReference type="Proteomes" id="UP000203229">
    <property type="component" value="Chromosome"/>
</dbReference>
<dbReference type="AlphaFoldDB" id="A0A222EPX3"/>
<sequence length="274" mass="32602">MNKLINKELSLDFQINPFEIQSIKYKNNEVLYQKDGDWKKTWPIMFPVCGNLKSKLTYEGKELDIIRHGFFNDIKNWKIIQKKESSCLLESVFDKPNKLFPFKYKITIKIRLTKKKVYLDINIKNIDLKKMYYSFGHHPAFIFDKGDTITLNKEEEFIYEFSDGLMFEESDTKKIKSFSYGELDFSNSKPYLAFSKSNSVSIRRSNISYKIHYPKYPIFLFWSINENAKYVCVEPWFGMPDYANQNHSEISEKKQVIILEPGKNKIHKFSIKFD</sequence>
<dbReference type="EMBL" id="CP022535">
    <property type="protein sequence ID" value="ASP28589.1"/>
    <property type="molecule type" value="Genomic_DNA"/>
</dbReference>
<dbReference type="GO" id="GO:0005975">
    <property type="term" value="P:carbohydrate metabolic process"/>
    <property type="evidence" value="ECO:0007669"/>
    <property type="project" value="InterPro"/>
</dbReference>
<name>A0A222EPX3_9MOLU</name>
<dbReference type="InterPro" id="IPR011013">
    <property type="entry name" value="Gal_mutarotase_sf_dom"/>
</dbReference>
<dbReference type="GO" id="GO:0030246">
    <property type="term" value="F:carbohydrate binding"/>
    <property type="evidence" value="ECO:0007669"/>
    <property type="project" value="InterPro"/>
</dbReference>
<dbReference type="SUPFAM" id="SSF74650">
    <property type="entry name" value="Galactose mutarotase-like"/>
    <property type="match status" value="1"/>
</dbReference>
<proteinExistence type="predicted"/>
<dbReference type="RefSeq" id="WP_094049468.1">
    <property type="nucleotide sequence ID" value="NZ_CP022535.1"/>
</dbReference>
<dbReference type="Gene3D" id="2.70.98.10">
    <property type="match status" value="1"/>
</dbReference>
<dbReference type="InterPro" id="IPR014718">
    <property type="entry name" value="GH-type_carb-bd"/>
</dbReference>
<keyword evidence="2" id="KW-1185">Reference proteome</keyword>
<organism evidence="1 2">
    <name type="scientific">Spiroplasma corruscae</name>
    <dbReference type="NCBI Taxonomy" id="216934"/>
    <lineage>
        <taxon>Bacteria</taxon>
        <taxon>Bacillati</taxon>
        <taxon>Mycoplasmatota</taxon>
        <taxon>Mollicutes</taxon>
        <taxon>Entomoplasmatales</taxon>
        <taxon>Spiroplasmataceae</taxon>
        <taxon>Spiroplasma</taxon>
    </lineage>
</organism>
<protein>
    <submittedName>
        <fullName evidence="1">Aldose 1-epimerase</fullName>
    </submittedName>
</protein>